<dbReference type="SUPFAM" id="SSF52833">
    <property type="entry name" value="Thioredoxin-like"/>
    <property type="match status" value="1"/>
</dbReference>
<sequence>MPRATLPTLPTLPTLHYVADPLCGWCYAAAPLVRAARDVAGLNVVFHGGGMMAGPNAQPVTPQLRNYVMPHDHRIAALTGQPFGEAYFEGLLRDGTAVFDSAPPTAAVLAAQAIAGRGLDMFAAVQRAHYVDGKRIADRDVLVGLANDLGLDRDGFAAAFDAQDPATLMAHFRDSRAWLARVGGSGFPTFALEIDGQWERLEAGHYLGQPDAWRDALRERLLAAEANNAANAANAEPDAAGALSRCGPDGCAL</sequence>
<reference evidence="2 3" key="1">
    <citation type="submission" date="2019-08" db="EMBL/GenBank/DDBJ databases">
        <authorList>
            <person name="Peeters C."/>
        </authorList>
    </citation>
    <scope>NUCLEOTIDE SEQUENCE [LARGE SCALE GENOMIC DNA]</scope>
    <source>
        <strain evidence="2 3">LMG 31108</strain>
    </source>
</reference>
<feature type="domain" description="DSBA-like thioredoxin" evidence="1">
    <location>
        <begin position="17"/>
        <end position="197"/>
    </location>
</feature>
<evidence type="ECO:0000313" key="3">
    <source>
        <dbReference type="Proteomes" id="UP000406256"/>
    </source>
</evidence>
<dbReference type="PANTHER" id="PTHR13887">
    <property type="entry name" value="GLUTATHIONE S-TRANSFERASE KAPPA"/>
    <property type="match status" value="1"/>
</dbReference>
<dbReference type="Pfam" id="PF01323">
    <property type="entry name" value="DSBA"/>
    <property type="match status" value="1"/>
</dbReference>
<dbReference type="EMBL" id="CABPSB010000002">
    <property type="protein sequence ID" value="VVD74172.1"/>
    <property type="molecule type" value="Genomic_DNA"/>
</dbReference>
<evidence type="ECO:0000313" key="2">
    <source>
        <dbReference type="EMBL" id="VVD74172.1"/>
    </source>
</evidence>
<keyword evidence="2" id="KW-0413">Isomerase</keyword>
<dbReference type="GO" id="GO:0016853">
    <property type="term" value="F:isomerase activity"/>
    <property type="evidence" value="ECO:0007669"/>
    <property type="project" value="UniProtKB-KW"/>
</dbReference>
<accession>A0A5E4SHC9</accession>
<dbReference type="InterPro" id="IPR036249">
    <property type="entry name" value="Thioredoxin-like_sf"/>
</dbReference>
<dbReference type="GO" id="GO:0016491">
    <property type="term" value="F:oxidoreductase activity"/>
    <property type="evidence" value="ECO:0007669"/>
    <property type="project" value="InterPro"/>
</dbReference>
<name>A0A5E4SHC9_9BURK</name>
<dbReference type="AlphaFoldDB" id="A0A5E4SHC9"/>
<dbReference type="Proteomes" id="UP000406256">
    <property type="component" value="Unassembled WGS sequence"/>
</dbReference>
<dbReference type="Gene3D" id="3.40.30.10">
    <property type="entry name" value="Glutaredoxin"/>
    <property type="match status" value="1"/>
</dbReference>
<evidence type="ECO:0000259" key="1">
    <source>
        <dbReference type="Pfam" id="PF01323"/>
    </source>
</evidence>
<protein>
    <submittedName>
        <fullName evidence="2">Protein-disulfide isomerase</fullName>
    </submittedName>
</protein>
<proteinExistence type="predicted"/>
<dbReference type="CDD" id="cd03025">
    <property type="entry name" value="DsbA_FrnE_like"/>
    <property type="match status" value="1"/>
</dbReference>
<organism evidence="2 3">
    <name type="scientific">Pandoraea anhela</name>
    <dbReference type="NCBI Taxonomy" id="2508295"/>
    <lineage>
        <taxon>Bacteria</taxon>
        <taxon>Pseudomonadati</taxon>
        <taxon>Pseudomonadota</taxon>
        <taxon>Betaproteobacteria</taxon>
        <taxon>Burkholderiales</taxon>
        <taxon>Burkholderiaceae</taxon>
        <taxon>Pandoraea</taxon>
    </lineage>
</organism>
<gene>
    <name evidence="2" type="ORF">PAN31108_00757</name>
</gene>
<dbReference type="PANTHER" id="PTHR13887:SF51">
    <property type="entry name" value="DSBA FAMILY PROTEIN"/>
    <property type="match status" value="1"/>
</dbReference>
<dbReference type="InterPro" id="IPR001853">
    <property type="entry name" value="DSBA-like_thioredoxin_dom"/>
</dbReference>
<keyword evidence="3" id="KW-1185">Reference proteome</keyword>